<evidence type="ECO:0000313" key="1">
    <source>
        <dbReference type="EMBL" id="MEC5425855.1"/>
    </source>
</evidence>
<keyword evidence="2" id="KW-1185">Reference proteome</keyword>
<accession>A0ABU6KL15</accession>
<sequence length="77" mass="8769">MIKNSTLIESDEGSLPWIGYKGILNYNVSATTKEIVKHYDQVGKYNEKVYVGSMKSLKGNPEITWGLLEDWELAIFN</sequence>
<comment type="caution">
    <text evidence="1">The sequence shown here is derived from an EMBL/GenBank/DDBJ whole genome shotgun (WGS) entry which is preliminary data.</text>
</comment>
<name>A0ABU6KL15_9BACI</name>
<evidence type="ECO:0000313" key="2">
    <source>
        <dbReference type="Proteomes" id="UP001335737"/>
    </source>
</evidence>
<gene>
    <name evidence="1" type="ORF">QGM71_20585</name>
</gene>
<reference evidence="1 2" key="1">
    <citation type="journal article" date="2024" name="Int. J. Syst. Evol. Microbiol.">
        <title>Virgibacillus tibetensis sp. nov., isolated from salt lake on the Tibetan Plateau of China.</title>
        <authorList>
            <person name="Phurbu D."/>
            <person name="Liu Z.-X."/>
            <person name="Wang R."/>
            <person name="Zheng Y.-Y."/>
            <person name="Liu H.-C."/>
            <person name="Zhou Y.-G."/>
            <person name="Yu Y.-J."/>
            <person name="Li A.-H."/>
        </authorList>
    </citation>
    <scope>NUCLEOTIDE SEQUENCE [LARGE SCALE GENOMIC DNA]</scope>
    <source>
        <strain evidence="1 2">C22-A2</strain>
    </source>
</reference>
<proteinExistence type="predicted"/>
<dbReference type="Proteomes" id="UP001335737">
    <property type="component" value="Unassembled WGS sequence"/>
</dbReference>
<organism evidence="1 2">
    <name type="scientific">Virgibacillus tibetensis</name>
    <dbReference type="NCBI Taxonomy" id="3042313"/>
    <lineage>
        <taxon>Bacteria</taxon>
        <taxon>Bacillati</taxon>
        <taxon>Bacillota</taxon>
        <taxon>Bacilli</taxon>
        <taxon>Bacillales</taxon>
        <taxon>Bacillaceae</taxon>
        <taxon>Virgibacillus</taxon>
    </lineage>
</organism>
<protein>
    <submittedName>
        <fullName evidence="1">Uncharacterized protein</fullName>
    </submittedName>
</protein>
<dbReference type="EMBL" id="JARZFX010000021">
    <property type="protein sequence ID" value="MEC5425855.1"/>
    <property type="molecule type" value="Genomic_DNA"/>
</dbReference>